<evidence type="ECO:0000256" key="1">
    <source>
        <dbReference type="SAM" id="MobiDB-lite"/>
    </source>
</evidence>
<proteinExistence type="predicted"/>
<sequence>MKMKMKIKMKLTAYHLLTPQGHLPCGDEQWDTARVVVAVLSSPAILLGRNPALISVHLRKPLEKKPTTASTEHEARKSRQDKSQAYMTSSSPPILFMLRAVVTPPLALPSVTHSHHLPLPPPASGYKASPLHPHLETSSSQVQATCPGNPDIPQPLLSIPSPPLPWKPRRAMECVARSHAALAARQRAAAINMAADSATATKAQVEQLLLLFRTIPLHTLRSIDDYTRVDMAGKIAGIFHDSYIGQALDVAQRLHEGYRYLWRLQLPPQRNARGEPVSVQTSIALQVAREKQQIYCAWALSLALRYLYDHVVDLPVQQFLQAVRPRWFYVAVCTFLCNTNTKKCQDLLLSTYGLTGCDEWFVKACMCSVGFVIPSWQEAVPLACILDSLSLPTVVKLVRESQVFQASTRTSEGEPRPARDDSPRRDTQLKTAKEECLDHGASETEQTDRQQDDDATNRRRRKRARRSEEEDD</sequence>
<keyword evidence="3" id="KW-1185">Reference proteome</keyword>
<evidence type="ECO:0000313" key="3">
    <source>
        <dbReference type="Proteomes" id="UP000027002"/>
    </source>
</evidence>
<feature type="region of interest" description="Disordered" evidence="1">
    <location>
        <begin position="63"/>
        <end position="87"/>
    </location>
</feature>
<feature type="compositionally biased region" description="Polar residues" evidence="1">
    <location>
        <begin position="136"/>
        <end position="146"/>
    </location>
</feature>
<reference evidence="2" key="1">
    <citation type="submission" date="2020-03" db="EMBL/GenBank/DDBJ databases">
        <title>A mixture of massive structural variations and highly conserved coding sequences in Ustilaginoidea virens genome.</title>
        <authorList>
            <person name="Zhang K."/>
            <person name="Zhao Z."/>
            <person name="Zhang Z."/>
            <person name="Li Y."/>
            <person name="Hsiang T."/>
            <person name="Sun W."/>
        </authorList>
    </citation>
    <scope>NUCLEOTIDE SEQUENCE</scope>
    <source>
        <strain evidence="2">UV-8b</strain>
    </source>
</reference>
<dbReference type="EMBL" id="CP072754">
    <property type="protein sequence ID" value="QUC17999.1"/>
    <property type="molecule type" value="Genomic_DNA"/>
</dbReference>
<feature type="region of interest" description="Disordered" evidence="1">
    <location>
        <begin position="406"/>
        <end position="472"/>
    </location>
</feature>
<dbReference type="RefSeq" id="XP_042995672.1">
    <property type="nucleotide sequence ID" value="XM_043139738.1"/>
</dbReference>
<name>A0A8E5HN20_USTVR</name>
<evidence type="ECO:0000313" key="2">
    <source>
        <dbReference type="EMBL" id="QUC17999.1"/>
    </source>
</evidence>
<feature type="region of interest" description="Disordered" evidence="1">
    <location>
        <begin position="119"/>
        <end position="160"/>
    </location>
</feature>
<gene>
    <name evidence="2" type="ORF">UV8b_02240</name>
</gene>
<protein>
    <submittedName>
        <fullName evidence="2">Uncharacterized protein</fullName>
    </submittedName>
</protein>
<dbReference type="AlphaFoldDB" id="A0A8E5HN20"/>
<organism evidence="2 3">
    <name type="scientific">Ustilaginoidea virens</name>
    <name type="common">Rice false smut fungus</name>
    <name type="synonym">Villosiclava virens</name>
    <dbReference type="NCBI Taxonomy" id="1159556"/>
    <lineage>
        <taxon>Eukaryota</taxon>
        <taxon>Fungi</taxon>
        <taxon>Dikarya</taxon>
        <taxon>Ascomycota</taxon>
        <taxon>Pezizomycotina</taxon>
        <taxon>Sordariomycetes</taxon>
        <taxon>Hypocreomycetidae</taxon>
        <taxon>Hypocreales</taxon>
        <taxon>Clavicipitaceae</taxon>
        <taxon>Ustilaginoidea</taxon>
    </lineage>
</organism>
<accession>A0A8E5HN20</accession>
<feature type="compositionally biased region" description="Basic and acidic residues" evidence="1">
    <location>
        <begin position="411"/>
        <end position="457"/>
    </location>
</feature>
<dbReference type="Proteomes" id="UP000027002">
    <property type="component" value="Chromosome 2"/>
</dbReference>
<dbReference type="KEGG" id="uvi:66063018"/>
<dbReference type="GeneID" id="66063018"/>
<feature type="compositionally biased region" description="Basic and acidic residues" evidence="1">
    <location>
        <begin position="63"/>
        <end position="82"/>
    </location>
</feature>